<accession>A0AA38NZK0</accession>
<feature type="compositionally biased region" description="Basic and acidic residues" evidence="1">
    <location>
        <begin position="108"/>
        <end position="119"/>
    </location>
</feature>
<feature type="region of interest" description="Disordered" evidence="1">
    <location>
        <begin position="108"/>
        <end position="185"/>
    </location>
</feature>
<organism evidence="2 3">
    <name type="scientific">Lentinula raphanica</name>
    <dbReference type="NCBI Taxonomy" id="153919"/>
    <lineage>
        <taxon>Eukaryota</taxon>
        <taxon>Fungi</taxon>
        <taxon>Dikarya</taxon>
        <taxon>Basidiomycota</taxon>
        <taxon>Agaricomycotina</taxon>
        <taxon>Agaricomycetes</taxon>
        <taxon>Agaricomycetidae</taxon>
        <taxon>Agaricales</taxon>
        <taxon>Marasmiineae</taxon>
        <taxon>Omphalotaceae</taxon>
        <taxon>Lentinula</taxon>
    </lineage>
</organism>
<feature type="compositionally biased region" description="Acidic residues" evidence="1">
    <location>
        <begin position="120"/>
        <end position="130"/>
    </location>
</feature>
<gene>
    <name evidence="2" type="ORF">F5878DRAFT_665546</name>
</gene>
<feature type="compositionally biased region" description="Basic and acidic residues" evidence="1">
    <location>
        <begin position="131"/>
        <end position="158"/>
    </location>
</feature>
<evidence type="ECO:0000313" key="3">
    <source>
        <dbReference type="Proteomes" id="UP001163846"/>
    </source>
</evidence>
<dbReference type="EMBL" id="MU806673">
    <property type="protein sequence ID" value="KAJ3833553.1"/>
    <property type="molecule type" value="Genomic_DNA"/>
</dbReference>
<dbReference type="Proteomes" id="UP001163846">
    <property type="component" value="Unassembled WGS sequence"/>
</dbReference>
<keyword evidence="3" id="KW-1185">Reference proteome</keyword>
<protein>
    <submittedName>
        <fullName evidence="2">Uncharacterized protein</fullName>
    </submittedName>
</protein>
<evidence type="ECO:0000256" key="1">
    <source>
        <dbReference type="SAM" id="MobiDB-lite"/>
    </source>
</evidence>
<reference evidence="2" key="1">
    <citation type="submission" date="2022-08" db="EMBL/GenBank/DDBJ databases">
        <authorList>
            <consortium name="DOE Joint Genome Institute"/>
            <person name="Min B."/>
            <person name="Riley R."/>
            <person name="Sierra-Patev S."/>
            <person name="Naranjo-Ortiz M."/>
            <person name="Looney B."/>
            <person name="Konkel Z."/>
            <person name="Slot J.C."/>
            <person name="Sakamoto Y."/>
            <person name="Steenwyk J.L."/>
            <person name="Rokas A."/>
            <person name="Carro J."/>
            <person name="Camarero S."/>
            <person name="Ferreira P."/>
            <person name="Molpeceres G."/>
            <person name="Ruiz-Duenas F.J."/>
            <person name="Serrano A."/>
            <person name="Henrissat B."/>
            <person name="Drula E."/>
            <person name="Hughes K.W."/>
            <person name="Mata J.L."/>
            <person name="Ishikawa N.K."/>
            <person name="Vargas-Isla R."/>
            <person name="Ushijima S."/>
            <person name="Smith C.A."/>
            <person name="Ahrendt S."/>
            <person name="Andreopoulos W."/>
            <person name="He G."/>
            <person name="Labutti K."/>
            <person name="Lipzen A."/>
            <person name="Ng V."/>
            <person name="Sandor L."/>
            <person name="Barry K."/>
            <person name="Martinez A.T."/>
            <person name="Xiao Y."/>
            <person name="Gibbons J.G."/>
            <person name="Terashima K."/>
            <person name="Hibbett D.S."/>
            <person name="Grigoriev I.V."/>
        </authorList>
    </citation>
    <scope>NUCLEOTIDE SEQUENCE</scope>
    <source>
        <strain evidence="2">TFB9207</strain>
    </source>
</reference>
<name>A0AA38NZK0_9AGAR</name>
<sequence length="205" mass="23237">MELLGKGWVMPESQGSKRLKLKDGSPLLNNFGPETRYQKIVKYAQSKNWPVLATLYNDLIPDEEDYADQLGDPTWLYLANVVESSQGRSSNNVATVYRDASLEKLRSVSVEEKSDKEDSNSEVEVVEETSETTRKVRFREPSPSRSDETHQPFDHVPPREVSPIPQNLPKSKPEKVTESKGPLKGPKVWLRNELFIPGLEEELAN</sequence>
<comment type="caution">
    <text evidence="2">The sequence shown here is derived from an EMBL/GenBank/DDBJ whole genome shotgun (WGS) entry which is preliminary data.</text>
</comment>
<dbReference type="AlphaFoldDB" id="A0AA38NZK0"/>
<proteinExistence type="predicted"/>
<evidence type="ECO:0000313" key="2">
    <source>
        <dbReference type="EMBL" id="KAJ3833553.1"/>
    </source>
</evidence>